<dbReference type="KEGG" id="mno:Mnod_1633"/>
<dbReference type="SUPFAM" id="SSF51905">
    <property type="entry name" value="FAD/NAD(P)-binding domain"/>
    <property type="match status" value="1"/>
</dbReference>
<dbReference type="PRINTS" id="PR00420">
    <property type="entry name" value="RNGMNOXGNASE"/>
</dbReference>
<evidence type="ECO:0000256" key="1">
    <source>
        <dbReference type="ARBA" id="ARBA00023002"/>
    </source>
</evidence>
<gene>
    <name evidence="5" type="ordered locus">Mnod_1633</name>
</gene>
<dbReference type="PANTHER" id="PTHR13789">
    <property type="entry name" value="MONOOXYGENASE"/>
    <property type="match status" value="1"/>
</dbReference>
<keyword evidence="3" id="KW-0472">Membrane</keyword>
<dbReference type="Pfam" id="PF01494">
    <property type="entry name" value="FAD_binding_3"/>
    <property type="match status" value="1"/>
</dbReference>
<keyword evidence="3" id="KW-0812">Transmembrane</keyword>
<keyword evidence="2 5" id="KW-0503">Monooxygenase</keyword>
<keyword evidence="1" id="KW-0560">Oxidoreductase</keyword>
<evidence type="ECO:0000313" key="6">
    <source>
        <dbReference type="Proteomes" id="UP000008207"/>
    </source>
</evidence>
<reference evidence="5 6" key="1">
    <citation type="submission" date="2009-01" db="EMBL/GenBank/DDBJ databases">
        <title>Complete sequence of chromosome of Methylobacterium nodulans ORS 2060.</title>
        <authorList>
            <consortium name="US DOE Joint Genome Institute"/>
            <person name="Lucas S."/>
            <person name="Copeland A."/>
            <person name="Lapidus A."/>
            <person name="Glavina del Rio T."/>
            <person name="Dalin E."/>
            <person name="Tice H."/>
            <person name="Bruce D."/>
            <person name="Goodwin L."/>
            <person name="Pitluck S."/>
            <person name="Sims D."/>
            <person name="Brettin T."/>
            <person name="Detter J.C."/>
            <person name="Han C."/>
            <person name="Larimer F."/>
            <person name="Land M."/>
            <person name="Hauser L."/>
            <person name="Kyrpides N."/>
            <person name="Ivanova N."/>
            <person name="Marx C.J."/>
            <person name="Richardson P."/>
        </authorList>
    </citation>
    <scope>NUCLEOTIDE SEQUENCE [LARGE SCALE GENOMIC DNA]</scope>
    <source>
        <strain evidence="6">LMG 21967 / CNCM I-2342 / ORS 2060</strain>
    </source>
</reference>
<dbReference type="SUPFAM" id="SSF54373">
    <property type="entry name" value="FAD-linked reductases, C-terminal domain"/>
    <property type="match status" value="1"/>
</dbReference>
<sequence length="410" mass="43557">MTAGMGIHGLRIAIIGAGIGGLTLALALRQRGMTAAVYEQAPELTEIGAAVALSANATRELRRLGVLDGVTAASTEPSALIYRSWQDGRSIAAFPVHDGLAYQTRFGAPYCGIHRADLQHVLAGALGGSGLQLGHRLVDLAESGDGIRLEFANGQSAQADLVIGADGVRSVVRRYVTGGEDAVYSGTSAFRGIVPLSRLPSLPDPQAIQFWMGPDAHLLHYAIGGGGQDVNFFAVVEGPKAWSHTGWQAPVGHGEALAAFKGWHPAVTEMIGAVEHTVRWGLFTVRPLLHWFRGRAVLLGDAAHAMLPHHGQGANTTIEDAITLAELLATASPGRLETSLGRYQAMRRARTRKIQRSSRVTNDLLHLQDGPALADRDRRVSRFPEDFGWIHAFDALGSVTGSAPISRPAA</sequence>
<protein>
    <submittedName>
        <fullName evidence="5">Monooxygenase FAD-binding</fullName>
    </submittedName>
</protein>
<evidence type="ECO:0000256" key="3">
    <source>
        <dbReference type="SAM" id="Phobius"/>
    </source>
</evidence>
<organism evidence="5 6">
    <name type="scientific">Methylobacterium nodulans (strain LMG 21967 / CNCM I-2342 / ORS 2060)</name>
    <dbReference type="NCBI Taxonomy" id="460265"/>
    <lineage>
        <taxon>Bacteria</taxon>
        <taxon>Pseudomonadati</taxon>
        <taxon>Pseudomonadota</taxon>
        <taxon>Alphaproteobacteria</taxon>
        <taxon>Hyphomicrobiales</taxon>
        <taxon>Methylobacteriaceae</taxon>
        <taxon>Methylobacterium</taxon>
    </lineage>
</organism>
<dbReference type="OrthoDB" id="4230779at2"/>
<dbReference type="AlphaFoldDB" id="B8IPX3"/>
<dbReference type="GO" id="GO:0071949">
    <property type="term" value="F:FAD binding"/>
    <property type="evidence" value="ECO:0007669"/>
    <property type="project" value="InterPro"/>
</dbReference>
<name>B8IPX3_METNO</name>
<dbReference type="InterPro" id="IPR036188">
    <property type="entry name" value="FAD/NAD-bd_sf"/>
</dbReference>
<evidence type="ECO:0000256" key="2">
    <source>
        <dbReference type="ARBA" id="ARBA00023033"/>
    </source>
</evidence>
<dbReference type="Gene3D" id="3.50.50.60">
    <property type="entry name" value="FAD/NAD(P)-binding domain"/>
    <property type="match status" value="1"/>
</dbReference>
<keyword evidence="6" id="KW-1185">Reference proteome</keyword>
<dbReference type="InterPro" id="IPR002938">
    <property type="entry name" value="FAD-bd"/>
</dbReference>
<feature type="domain" description="FAD-binding" evidence="4">
    <location>
        <begin position="12"/>
        <end position="356"/>
    </location>
</feature>
<dbReference type="InterPro" id="IPR050493">
    <property type="entry name" value="FAD-dep_Monooxygenase_BioMet"/>
</dbReference>
<dbReference type="Proteomes" id="UP000008207">
    <property type="component" value="Chromosome"/>
</dbReference>
<proteinExistence type="predicted"/>
<evidence type="ECO:0000313" key="5">
    <source>
        <dbReference type="EMBL" id="ACL56623.1"/>
    </source>
</evidence>
<dbReference type="eggNOG" id="COG0654">
    <property type="taxonomic scope" value="Bacteria"/>
</dbReference>
<keyword evidence="3" id="KW-1133">Transmembrane helix</keyword>
<dbReference type="HOGENOM" id="CLU_009665_19_5_5"/>
<feature type="transmembrane region" description="Helical" evidence="3">
    <location>
        <begin position="6"/>
        <end position="28"/>
    </location>
</feature>
<dbReference type="GO" id="GO:0004497">
    <property type="term" value="F:monooxygenase activity"/>
    <property type="evidence" value="ECO:0007669"/>
    <property type="project" value="UniProtKB-KW"/>
</dbReference>
<accession>B8IPX3</accession>
<evidence type="ECO:0000259" key="4">
    <source>
        <dbReference type="Pfam" id="PF01494"/>
    </source>
</evidence>
<dbReference type="STRING" id="460265.Mnod_1633"/>
<dbReference type="EMBL" id="CP001349">
    <property type="protein sequence ID" value="ACL56623.1"/>
    <property type="molecule type" value="Genomic_DNA"/>
</dbReference>
<dbReference type="PANTHER" id="PTHR13789:SF309">
    <property type="entry name" value="PUTATIVE (AFU_ORTHOLOGUE AFUA_6G14510)-RELATED"/>
    <property type="match status" value="1"/>
</dbReference>